<dbReference type="Pfam" id="PF04965">
    <property type="entry name" value="GPW_gp25"/>
    <property type="match status" value="1"/>
</dbReference>
<dbReference type="RefSeq" id="WP_121222158.1">
    <property type="nucleotide sequence ID" value="NZ_RBIG01000005.1"/>
</dbReference>
<dbReference type="AlphaFoldDB" id="A0A420WAB8"/>
<evidence type="ECO:0000313" key="2">
    <source>
        <dbReference type="EMBL" id="RKQ67949.1"/>
    </source>
</evidence>
<proteinExistence type="predicted"/>
<sequence>MPPRELYGQRAPLFERLSARDTPLVLDGPALADSIREALVRLLGSRADRSVDSYLVGPRLVTSYGVPGTVDFTAVSLSDRQMMARCLEAAVASYEPRLSDVSIAIEPTRDRLRPLEARLTATVTLMGYQRAVVFLLNGRNVTLAGEG</sequence>
<evidence type="ECO:0000259" key="1">
    <source>
        <dbReference type="Pfam" id="PF04965"/>
    </source>
</evidence>
<comment type="caution">
    <text evidence="2">The sequence shown here is derived from an EMBL/GenBank/DDBJ whole genome shotgun (WGS) entry which is preliminary data.</text>
</comment>
<dbReference type="EMBL" id="RBIG01000005">
    <property type="protein sequence ID" value="RKQ67949.1"/>
    <property type="molecule type" value="Genomic_DNA"/>
</dbReference>
<name>A0A420WAB8_9PROT</name>
<organism evidence="2 3">
    <name type="scientific">Oceanibaculum indicum</name>
    <dbReference type="NCBI Taxonomy" id="526216"/>
    <lineage>
        <taxon>Bacteria</taxon>
        <taxon>Pseudomonadati</taxon>
        <taxon>Pseudomonadota</taxon>
        <taxon>Alphaproteobacteria</taxon>
        <taxon>Rhodospirillales</taxon>
        <taxon>Oceanibaculaceae</taxon>
        <taxon>Oceanibaculum</taxon>
    </lineage>
</organism>
<gene>
    <name evidence="2" type="ORF">BCL74_3610</name>
</gene>
<dbReference type="OrthoDB" id="7357770at2"/>
<protein>
    <submittedName>
        <fullName evidence="2">Type VI secretion system lysozyme-like protein</fullName>
    </submittedName>
</protein>
<evidence type="ECO:0000313" key="3">
    <source>
        <dbReference type="Proteomes" id="UP000277424"/>
    </source>
</evidence>
<feature type="domain" description="IraD/Gp25-like" evidence="1">
    <location>
        <begin position="31"/>
        <end position="123"/>
    </location>
</feature>
<accession>A0A420WAB8</accession>
<dbReference type="NCBIfam" id="TIGR03357">
    <property type="entry name" value="VI_zyme"/>
    <property type="match status" value="1"/>
</dbReference>
<reference evidence="2 3" key="1">
    <citation type="submission" date="2018-10" db="EMBL/GenBank/DDBJ databases">
        <title>Comparative analysis of microorganisms from saline springs in Andes Mountain Range, Colombia.</title>
        <authorList>
            <person name="Rubin E."/>
        </authorList>
    </citation>
    <scope>NUCLEOTIDE SEQUENCE [LARGE SCALE GENOMIC DNA]</scope>
    <source>
        <strain evidence="2 3">USBA 36</strain>
    </source>
</reference>
<dbReference type="Proteomes" id="UP000277424">
    <property type="component" value="Unassembled WGS sequence"/>
</dbReference>
<dbReference type="InterPro" id="IPR017737">
    <property type="entry name" value="TssE1-like"/>
</dbReference>
<dbReference type="SUPFAM" id="SSF160719">
    <property type="entry name" value="gpW/gp25-like"/>
    <property type="match status" value="1"/>
</dbReference>
<dbReference type="InterPro" id="IPR007048">
    <property type="entry name" value="IraD/Gp25-like"/>
</dbReference>